<dbReference type="PANTHER" id="PTHR30023:SF0">
    <property type="entry name" value="PENICILLIN-SENSITIVE CARBOXYPEPTIDASE A"/>
    <property type="match status" value="1"/>
</dbReference>
<dbReference type="InterPro" id="IPR012338">
    <property type="entry name" value="Beta-lactam/transpept-like"/>
</dbReference>
<keyword evidence="3" id="KW-0732">Signal</keyword>
<evidence type="ECO:0000256" key="1">
    <source>
        <dbReference type="ARBA" id="ARBA00006096"/>
    </source>
</evidence>
<proteinExistence type="inferred from homology"/>
<comment type="similarity">
    <text evidence="1">Belongs to the peptidase S13 family.</text>
</comment>
<dbReference type="SUPFAM" id="SSF56601">
    <property type="entry name" value="beta-lactamase/transpeptidase-like"/>
    <property type="match status" value="2"/>
</dbReference>
<accession>A0A220MG20</accession>
<dbReference type="Proteomes" id="UP000197781">
    <property type="component" value="Chromosome"/>
</dbReference>
<dbReference type="GO" id="GO:0004185">
    <property type="term" value="F:serine-type carboxypeptidase activity"/>
    <property type="evidence" value="ECO:0007669"/>
    <property type="project" value="InterPro"/>
</dbReference>
<dbReference type="InterPro" id="IPR000667">
    <property type="entry name" value="Peptidase_S13"/>
</dbReference>
<dbReference type="PANTHER" id="PTHR30023">
    <property type="entry name" value="D-ALANYL-D-ALANINE CARBOXYPEPTIDASE"/>
    <property type="match status" value="1"/>
</dbReference>
<dbReference type="KEGG" id="bfm:BP422_10570"/>
<dbReference type="RefSeq" id="WP_088907739.1">
    <property type="nucleotide sequence ID" value="NZ_CP018145.1"/>
</dbReference>
<reference evidence="4 5" key="1">
    <citation type="submission" date="2016-11" db="EMBL/GenBank/DDBJ databases">
        <authorList>
            <person name="Jaros S."/>
            <person name="Januszkiewicz K."/>
            <person name="Wedrychowicz H."/>
        </authorList>
    </citation>
    <scope>NUCLEOTIDE SEQUENCE [LARGE SCALE GENOMIC DNA]</scope>
    <source>
        <strain evidence="4 5">NF2</strain>
    </source>
</reference>
<dbReference type="GO" id="GO:0006508">
    <property type="term" value="P:proteolysis"/>
    <property type="evidence" value="ECO:0007669"/>
    <property type="project" value="InterPro"/>
</dbReference>
<dbReference type="EMBL" id="CP018145">
    <property type="protein sequence ID" value="ASJ53943.1"/>
    <property type="molecule type" value="Genomic_DNA"/>
</dbReference>
<organism evidence="4 5">
    <name type="scientific">Brevibacillus formosus</name>
    <dbReference type="NCBI Taxonomy" id="54913"/>
    <lineage>
        <taxon>Bacteria</taxon>
        <taxon>Bacillati</taxon>
        <taxon>Bacillota</taxon>
        <taxon>Bacilli</taxon>
        <taxon>Bacillales</taxon>
        <taxon>Paenibacillaceae</taxon>
        <taxon>Brevibacillus</taxon>
    </lineage>
</organism>
<gene>
    <name evidence="4" type="ORF">BP422_10570</name>
</gene>
<keyword evidence="2" id="KW-0378">Hydrolase</keyword>
<dbReference type="Gene3D" id="3.50.80.20">
    <property type="entry name" value="D-Ala-D-Ala carboxypeptidase C, peptidase S13"/>
    <property type="match status" value="2"/>
</dbReference>
<dbReference type="GO" id="GO:0000270">
    <property type="term" value="P:peptidoglycan metabolic process"/>
    <property type="evidence" value="ECO:0007669"/>
    <property type="project" value="TreeGrafter"/>
</dbReference>
<evidence type="ECO:0000256" key="2">
    <source>
        <dbReference type="ARBA" id="ARBA00022801"/>
    </source>
</evidence>
<dbReference type="Gene3D" id="3.40.710.10">
    <property type="entry name" value="DD-peptidase/beta-lactamase superfamily"/>
    <property type="match status" value="3"/>
</dbReference>
<dbReference type="NCBIfam" id="TIGR00666">
    <property type="entry name" value="PBP4"/>
    <property type="match status" value="2"/>
</dbReference>
<name>A0A220MG20_9BACL</name>
<feature type="chain" id="PRO_5013007760" evidence="3">
    <location>
        <begin position="31"/>
        <end position="965"/>
    </location>
</feature>
<evidence type="ECO:0000256" key="3">
    <source>
        <dbReference type="SAM" id="SignalP"/>
    </source>
</evidence>
<dbReference type="AlphaFoldDB" id="A0A220MG20"/>
<evidence type="ECO:0000313" key="5">
    <source>
        <dbReference type="Proteomes" id="UP000197781"/>
    </source>
</evidence>
<dbReference type="PRINTS" id="PR00922">
    <property type="entry name" value="DADACBPTASE3"/>
</dbReference>
<evidence type="ECO:0000313" key="4">
    <source>
        <dbReference type="EMBL" id="ASJ53943.1"/>
    </source>
</evidence>
<sequence length="965" mass="105331">MNHLFAFRRVRTWFFVLAVLLQVAASPALAKEEVASSSPLALSIEKLLADLKNDENSKGMYAGIAVYDLTDKKYVYKHNAQRNFIPASNMKLFTTIAGLDKLGPDYQWKTEVFVSGKVNNGGILQGDLILKGYGDPSLKPADLQQMAKAIKDLGIKRINGNLLLDDSYFDETRLGTSWMWDDEPYGYSAQVSGLAVNKNFTTLTAIPGKTVNDAPVLTMNPATTYITVTNQLKTTAGKESNVLVERPRGKNEIIVSGTIGVQAAPYDEDVTMEDPAFYVGDLWKAQLLKQGIALHPKTEVKKTVLQSGIPLYTHLSKPLGEITVELNKDSDNFYAEMLVKTLGVTQKGEGSFEAGSEAVADVMKRAGIESGFRQVDGSGLSRFNMITPEQMIETLIFLQEQEYRTELEKSLPIAGVDGTLKNRMKGTSAEKNLFAKTGSLSGVNTMSGYVTAKNGHKLAFSILINGIYKSKYARELQDRIGILLTTYPDIAAPEGFSPPEKKTYPLSALIDPILDTPEAAAGVTAGIMIKSLDSIDDPVLYERDADTLLTPASNLKLLTTATALNQLGSDYVFKTEVYGDAPITSTGIQQGNLYVKGYGDPTLHTENALKVQEGVSIEKIAGWLKQQGITRINGNLVMDDSTFDQQRLGLGWAWDDESYYYNPTIGALALNRGTVMIEFKPANAAGEPVDINVLPKTAYVQVINEAKTVQKGEENTFAILRDRGTNTIRLSGNLSLDHEGDYERVPVEEPARYVGTVLKETLEQQGIAFAPKSEVMIQPVPPAAVKWTQFESLPLKEIVQYLNKRSDNYYAEMLLKTLGAAKKGKGSAAIGAEVVQETVASLGGSTTFDMMDGSGLTRYNLISARQIAYVLEGMTKESTFAAYDDSLPIAGIDGTLKNRLKDTPAANNLHAKTGSMTGVNTLSGYITTKGGEKLIVSIMFNGYVEDEELFTKMQDQIVAILSSYE</sequence>
<dbReference type="Pfam" id="PF02113">
    <property type="entry name" value="Peptidase_S13"/>
    <property type="match status" value="2"/>
</dbReference>
<protein>
    <submittedName>
        <fullName evidence="4">Peptidase S13</fullName>
    </submittedName>
</protein>
<feature type="signal peptide" evidence="3">
    <location>
        <begin position="1"/>
        <end position="30"/>
    </location>
</feature>